<protein>
    <submittedName>
        <fullName evidence="8">MFS transporter</fullName>
    </submittedName>
</protein>
<dbReference type="EMBL" id="CP132353">
    <property type="protein sequence ID" value="WLS77283.1"/>
    <property type="molecule type" value="Genomic_DNA"/>
</dbReference>
<dbReference type="PANTHER" id="PTHR43124:SF3">
    <property type="entry name" value="CHLORAMPHENICOL EFFLUX PUMP RV0191"/>
    <property type="match status" value="1"/>
</dbReference>
<feature type="transmembrane region" description="Helical" evidence="6">
    <location>
        <begin position="202"/>
        <end position="221"/>
    </location>
</feature>
<dbReference type="PROSITE" id="PS50850">
    <property type="entry name" value="MFS"/>
    <property type="match status" value="1"/>
</dbReference>
<feature type="transmembrane region" description="Helical" evidence="6">
    <location>
        <begin position="268"/>
        <end position="286"/>
    </location>
</feature>
<feature type="transmembrane region" description="Helical" evidence="6">
    <location>
        <begin position="160"/>
        <end position="181"/>
    </location>
</feature>
<dbReference type="GO" id="GO:0022857">
    <property type="term" value="F:transmembrane transporter activity"/>
    <property type="evidence" value="ECO:0007669"/>
    <property type="project" value="InterPro"/>
</dbReference>
<comment type="subcellular location">
    <subcellularLocation>
        <location evidence="1">Cell membrane</location>
        <topology evidence="1">Multi-pass membrane protein</topology>
    </subcellularLocation>
</comment>
<dbReference type="RefSeq" id="WP_306206070.1">
    <property type="nucleotide sequence ID" value="NZ_CP132353.1"/>
</dbReference>
<evidence type="ECO:0000256" key="3">
    <source>
        <dbReference type="ARBA" id="ARBA00022692"/>
    </source>
</evidence>
<feature type="transmembrane region" description="Helical" evidence="6">
    <location>
        <begin position="132"/>
        <end position="154"/>
    </location>
</feature>
<dbReference type="Gene3D" id="1.20.1250.20">
    <property type="entry name" value="MFS general substrate transporter like domains"/>
    <property type="match status" value="2"/>
</dbReference>
<feature type="transmembrane region" description="Helical" evidence="6">
    <location>
        <begin position="292"/>
        <end position="314"/>
    </location>
</feature>
<dbReference type="AlphaFoldDB" id="A0AA50HJF7"/>
<dbReference type="InterPro" id="IPR036259">
    <property type="entry name" value="MFS_trans_sf"/>
</dbReference>
<accession>A0AA50HJF7</accession>
<feature type="transmembrane region" description="Helical" evidence="6">
    <location>
        <begin position="98"/>
        <end position="120"/>
    </location>
</feature>
<gene>
    <name evidence="8" type="ORF">Q3V30_12360</name>
</gene>
<dbReference type="InterPro" id="IPR011701">
    <property type="entry name" value="MFS"/>
</dbReference>
<organism evidence="8 9">
    <name type="scientific">Erwinia pyri</name>
    <dbReference type="NCBI Taxonomy" id="3062598"/>
    <lineage>
        <taxon>Bacteria</taxon>
        <taxon>Pseudomonadati</taxon>
        <taxon>Pseudomonadota</taxon>
        <taxon>Gammaproteobacteria</taxon>
        <taxon>Enterobacterales</taxon>
        <taxon>Erwiniaceae</taxon>
        <taxon>Erwinia</taxon>
    </lineage>
</organism>
<feature type="transmembrane region" description="Helical" evidence="6">
    <location>
        <begin position="241"/>
        <end position="261"/>
    </location>
</feature>
<evidence type="ECO:0000256" key="5">
    <source>
        <dbReference type="ARBA" id="ARBA00023136"/>
    </source>
</evidence>
<evidence type="ECO:0000256" key="1">
    <source>
        <dbReference type="ARBA" id="ARBA00004651"/>
    </source>
</evidence>
<dbReference type="InterPro" id="IPR020846">
    <property type="entry name" value="MFS_dom"/>
</dbReference>
<keyword evidence="9" id="KW-1185">Reference proteome</keyword>
<evidence type="ECO:0000256" key="4">
    <source>
        <dbReference type="ARBA" id="ARBA00022989"/>
    </source>
</evidence>
<keyword evidence="4 6" id="KW-1133">Transmembrane helix</keyword>
<evidence type="ECO:0000313" key="9">
    <source>
        <dbReference type="Proteomes" id="UP001228139"/>
    </source>
</evidence>
<keyword evidence="3 6" id="KW-0812">Transmembrane</keyword>
<evidence type="ECO:0000259" key="7">
    <source>
        <dbReference type="PROSITE" id="PS50850"/>
    </source>
</evidence>
<name>A0AA50HJF7_9GAMM</name>
<evidence type="ECO:0000256" key="2">
    <source>
        <dbReference type="ARBA" id="ARBA00022475"/>
    </source>
</evidence>
<dbReference type="Proteomes" id="UP001228139">
    <property type="component" value="Chromosome"/>
</dbReference>
<dbReference type="SUPFAM" id="SSF103473">
    <property type="entry name" value="MFS general substrate transporter"/>
    <property type="match status" value="1"/>
</dbReference>
<keyword evidence="5 6" id="KW-0472">Membrane</keyword>
<sequence>MKSALTLGITGFSLIAVSYGLARFSWGLMMPDVIRDIPFTPRVAGLLSACSFVAYCLTILFSPLLAKRAGPRLMAVAAAGFAAIGLIVLALSTAPAGLAAGIFIAGLSPGFASPSLADAVSRVVAEKQQPGMNTLINAGTSAGIILSVPVLFFVPGGWRMACWIFALLALICALPALRWLPRESVSAGAEKGNWRETLFCRPLLRLMIIAFVSGMASAAWWSFGPEILRHHVGVDAQTTNLLWLVSGAAGILGVLTGPVASSVGLHQVYRASQLCMAAPLLLLAFSHGLSGWFYPAVALCGVGYITLSGVLLVCGVSAMEKAPATGASVAFFMLAAGQVVGAMLFGLISAQSSATVALVTFSILSLLIMFLRPATQKK</sequence>
<evidence type="ECO:0000256" key="6">
    <source>
        <dbReference type="SAM" id="Phobius"/>
    </source>
</evidence>
<dbReference type="Pfam" id="PF07690">
    <property type="entry name" value="MFS_1"/>
    <property type="match status" value="1"/>
</dbReference>
<feature type="transmembrane region" description="Helical" evidence="6">
    <location>
        <begin position="73"/>
        <end position="92"/>
    </location>
</feature>
<feature type="transmembrane region" description="Helical" evidence="6">
    <location>
        <begin position="44"/>
        <end position="66"/>
    </location>
</feature>
<dbReference type="InterPro" id="IPR050189">
    <property type="entry name" value="MFS_Efflux_Transporters"/>
</dbReference>
<keyword evidence="2" id="KW-1003">Cell membrane</keyword>
<feature type="transmembrane region" description="Helical" evidence="6">
    <location>
        <begin position="354"/>
        <end position="371"/>
    </location>
</feature>
<evidence type="ECO:0000313" key="8">
    <source>
        <dbReference type="EMBL" id="WLS77283.1"/>
    </source>
</evidence>
<dbReference type="PANTHER" id="PTHR43124">
    <property type="entry name" value="PURINE EFFLUX PUMP PBUE"/>
    <property type="match status" value="1"/>
</dbReference>
<reference evidence="8 9" key="1">
    <citation type="submission" date="2023-07" db="EMBL/GenBank/DDBJ databases">
        <title>Pathogenic bacteria of pear tree diseases.</title>
        <authorList>
            <person name="Zhang Z."/>
            <person name="He L."/>
            <person name="Huang R."/>
        </authorList>
    </citation>
    <scope>NUCLEOTIDE SEQUENCE [LARGE SCALE GENOMIC DNA]</scope>
    <source>
        <strain evidence="8 9">DE2</strain>
    </source>
</reference>
<feature type="transmembrane region" description="Helical" evidence="6">
    <location>
        <begin position="326"/>
        <end position="348"/>
    </location>
</feature>
<dbReference type="GO" id="GO:0005886">
    <property type="term" value="C:plasma membrane"/>
    <property type="evidence" value="ECO:0007669"/>
    <property type="project" value="UniProtKB-SubCell"/>
</dbReference>
<dbReference type="KEGG" id="epi:Q3V30_12360"/>
<proteinExistence type="predicted"/>
<feature type="domain" description="Major facilitator superfamily (MFS) profile" evidence="7">
    <location>
        <begin position="1"/>
        <end position="377"/>
    </location>
</feature>